<evidence type="ECO:0000313" key="1">
    <source>
        <dbReference type="EMBL" id="CAE0839030.1"/>
    </source>
</evidence>
<proteinExistence type="predicted"/>
<accession>A0A7S4LML4</accession>
<name>A0A7S4LML4_9EUGL</name>
<sequence length="106" mass="12001">MTGFVGPYTEYWMQYMCDLCAVQKFKHSRPGLAIGCRASGQSAHAHCLHIAYADCVMLMHLMDLLKTPTTTTTHSPWLISAFNAWPALCFSLQHFCLCLYVHVEVM</sequence>
<protein>
    <submittedName>
        <fullName evidence="1">Uncharacterized protein</fullName>
    </submittedName>
</protein>
<dbReference type="AlphaFoldDB" id="A0A7S4LML4"/>
<dbReference type="EMBL" id="HBJA01146399">
    <property type="protein sequence ID" value="CAE0839030.1"/>
    <property type="molecule type" value="Transcribed_RNA"/>
</dbReference>
<organism evidence="1">
    <name type="scientific">Eutreptiella gymnastica</name>
    <dbReference type="NCBI Taxonomy" id="73025"/>
    <lineage>
        <taxon>Eukaryota</taxon>
        <taxon>Discoba</taxon>
        <taxon>Euglenozoa</taxon>
        <taxon>Euglenida</taxon>
        <taxon>Spirocuta</taxon>
        <taxon>Euglenophyceae</taxon>
        <taxon>Eutreptiales</taxon>
        <taxon>Eutreptiaceae</taxon>
        <taxon>Eutreptiella</taxon>
    </lineage>
</organism>
<reference evidence="1" key="1">
    <citation type="submission" date="2021-01" db="EMBL/GenBank/DDBJ databases">
        <authorList>
            <person name="Corre E."/>
            <person name="Pelletier E."/>
            <person name="Niang G."/>
            <person name="Scheremetjew M."/>
            <person name="Finn R."/>
            <person name="Kale V."/>
            <person name="Holt S."/>
            <person name="Cochrane G."/>
            <person name="Meng A."/>
            <person name="Brown T."/>
            <person name="Cohen L."/>
        </authorList>
    </citation>
    <scope>NUCLEOTIDE SEQUENCE</scope>
    <source>
        <strain evidence="1">CCMP1594</strain>
    </source>
</reference>
<gene>
    <name evidence="1" type="ORF">EGYM00163_LOCUS50402</name>
</gene>